<dbReference type="SUPFAM" id="SSF55486">
    <property type="entry name" value="Metalloproteases ('zincins'), catalytic domain"/>
    <property type="match status" value="1"/>
</dbReference>
<dbReference type="PIRSF" id="PIRSF016493">
    <property type="entry name" value="Glycyl_aminpptds"/>
    <property type="match status" value="1"/>
</dbReference>
<dbReference type="InterPro" id="IPR036034">
    <property type="entry name" value="PDZ_sf"/>
</dbReference>
<feature type="domain" description="Peptidase M61 catalytic" evidence="2">
    <location>
        <begin position="290"/>
        <end position="394"/>
    </location>
</feature>
<dbReference type="InterPro" id="IPR040756">
    <property type="entry name" value="Peptidase_M61_N"/>
</dbReference>
<sequence length="598" mass="67314">MKSFLNLGLLTGLLLTAAPTQAQKVLTYTVEVDPAAQDQFQVKLELPKLGKEQGIYQFAATAPGTYQVMDIGRFVRKFEAFDSKGKPLEVKHVNINQWQLLKPEKTHEIRYTIAKTWNAPFPEHQVYRMCGSQLDASHALLNGQCLFGYPQGWQSKPLRVKLNYPAGWKVGTPLTLDAEGYYTAKDYDRIVDSPILLGRLTEATTKLGDAEVALYCYSQTDQIQAQPLLQNMQQMLNAAQKFLVELPVKRYTFLYDFEDRDAGAWEHSYSSEYAARESPLTPEKAASITSTAAHEFFHVVTPLNIHSEIIEHFNFVQPTGSEHLWLYEGTTEWASDLMQLRGGLLSLDSYLKELSSKVAYDHQYADTTYSLSKLGLNSFSDEGQRQYGNIYQRGAVTAALLDIRLLELSGGKRGLREVVLELAKKYGPNKPISEKNFFQDFTQMTYPEIGDFFKRYIQGAEPLPLAEYFAKIGIQYTPVLHTGQQIGSLGTSFKATEQGIVFTDVSRELQACGVAEGDQPVAYQGTAIRPDNLRATLDQIKASKPGQEFDLTIRHQGAEKKVHCRLLGREDVKRYNFAVLPNATPAQLALRQVWMTNL</sequence>
<dbReference type="Pfam" id="PF17899">
    <property type="entry name" value="Peptidase_M61_N"/>
    <property type="match status" value="1"/>
</dbReference>
<name>A0ABQ1TWM6_9BACT</name>
<dbReference type="InterPro" id="IPR007963">
    <property type="entry name" value="Peptidase_M61_catalytic"/>
</dbReference>
<dbReference type="Gene3D" id="1.10.390.10">
    <property type="entry name" value="Neutral Protease Domain 2"/>
    <property type="match status" value="1"/>
</dbReference>
<dbReference type="Gene3D" id="2.60.40.3650">
    <property type="match status" value="1"/>
</dbReference>
<dbReference type="Proteomes" id="UP000632273">
    <property type="component" value="Unassembled WGS sequence"/>
</dbReference>
<proteinExistence type="predicted"/>
<comment type="caution">
    <text evidence="4">The sequence shown here is derived from an EMBL/GenBank/DDBJ whole genome shotgun (WGS) entry which is preliminary data.</text>
</comment>
<evidence type="ECO:0000259" key="2">
    <source>
        <dbReference type="Pfam" id="PF05299"/>
    </source>
</evidence>
<dbReference type="EMBL" id="BMHT01000002">
    <property type="protein sequence ID" value="GGF04944.1"/>
    <property type="molecule type" value="Genomic_DNA"/>
</dbReference>
<evidence type="ECO:0000313" key="4">
    <source>
        <dbReference type="EMBL" id="GGF04944.1"/>
    </source>
</evidence>
<organism evidence="4 5">
    <name type="scientific">Hymenobacter cavernae</name>
    <dbReference type="NCBI Taxonomy" id="2044852"/>
    <lineage>
        <taxon>Bacteria</taxon>
        <taxon>Pseudomonadati</taxon>
        <taxon>Bacteroidota</taxon>
        <taxon>Cytophagia</taxon>
        <taxon>Cytophagales</taxon>
        <taxon>Hymenobacteraceae</taxon>
        <taxon>Hymenobacter</taxon>
    </lineage>
</organism>
<reference evidence="5" key="1">
    <citation type="journal article" date="2019" name="Int. J. Syst. Evol. Microbiol.">
        <title>The Global Catalogue of Microorganisms (GCM) 10K type strain sequencing project: providing services to taxonomists for standard genome sequencing and annotation.</title>
        <authorList>
            <consortium name="The Broad Institute Genomics Platform"/>
            <consortium name="The Broad Institute Genome Sequencing Center for Infectious Disease"/>
            <person name="Wu L."/>
            <person name="Ma J."/>
        </authorList>
    </citation>
    <scope>NUCLEOTIDE SEQUENCE [LARGE SCALE GENOMIC DNA]</scope>
    <source>
        <strain evidence="5">CGMCC 1.15197</strain>
    </source>
</reference>
<evidence type="ECO:0000313" key="5">
    <source>
        <dbReference type="Proteomes" id="UP000632273"/>
    </source>
</evidence>
<dbReference type="RefSeq" id="WP_188812706.1">
    <property type="nucleotide sequence ID" value="NZ_BMHT01000002.1"/>
</dbReference>
<feature type="chain" id="PRO_5046259793" evidence="1">
    <location>
        <begin position="23"/>
        <end position="598"/>
    </location>
</feature>
<feature type="signal peptide" evidence="1">
    <location>
        <begin position="1"/>
        <end position="22"/>
    </location>
</feature>
<dbReference type="InterPro" id="IPR027268">
    <property type="entry name" value="Peptidase_M4/M1_CTD_sf"/>
</dbReference>
<dbReference type="InterPro" id="IPR024191">
    <property type="entry name" value="Peptidase_M61"/>
</dbReference>
<evidence type="ECO:0000259" key="3">
    <source>
        <dbReference type="Pfam" id="PF17899"/>
    </source>
</evidence>
<dbReference type="Pfam" id="PF05299">
    <property type="entry name" value="Peptidase_M61"/>
    <property type="match status" value="1"/>
</dbReference>
<gene>
    <name evidence="4" type="ORF">GCM10011383_15100</name>
</gene>
<keyword evidence="1" id="KW-0732">Signal</keyword>
<keyword evidence="5" id="KW-1185">Reference proteome</keyword>
<protein>
    <submittedName>
        <fullName evidence="4">Peptidase M61</fullName>
    </submittedName>
</protein>
<feature type="domain" description="Peptidase M61 N-terminal" evidence="3">
    <location>
        <begin position="27"/>
        <end position="199"/>
    </location>
</feature>
<accession>A0ABQ1TWM6</accession>
<dbReference type="Gene3D" id="2.30.42.10">
    <property type="match status" value="1"/>
</dbReference>
<evidence type="ECO:0000256" key="1">
    <source>
        <dbReference type="SAM" id="SignalP"/>
    </source>
</evidence>